<dbReference type="CDD" id="cd05403">
    <property type="entry name" value="NT_KNTase_like"/>
    <property type="match status" value="1"/>
</dbReference>
<dbReference type="EMBL" id="SGBB01000013">
    <property type="protein sequence ID" value="RZD18147.1"/>
    <property type="molecule type" value="Genomic_DNA"/>
</dbReference>
<evidence type="ECO:0000313" key="2">
    <source>
        <dbReference type="Proteomes" id="UP000319296"/>
    </source>
</evidence>
<reference evidence="1 2" key="1">
    <citation type="journal article" date="2019" name="ISME J.">
        <title>Insights into ecological role of a new deltaproteobacterial order Candidatus Acidulodesulfobacterales by metagenomics and metatranscriptomics.</title>
        <authorList>
            <person name="Tan S."/>
            <person name="Liu J."/>
            <person name="Fang Y."/>
            <person name="Hedlund B.P."/>
            <person name="Lian Z.H."/>
            <person name="Huang L.Y."/>
            <person name="Li J.T."/>
            <person name="Huang L.N."/>
            <person name="Li W.J."/>
            <person name="Jiang H.C."/>
            <person name="Dong H.L."/>
            <person name="Shu W.S."/>
        </authorList>
    </citation>
    <scope>NUCLEOTIDE SEQUENCE [LARGE SCALE GENOMIC DNA]</scope>
    <source>
        <strain evidence="1">AP1</strain>
    </source>
</reference>
<accession>A0A519BLJ1</accession>
<dbReference type="GO" id="GO:0016740">
    <property type="term" value="F:transferase activity"/>
    <property type="evidence" value="ECO:0007669"/>
    <property type="project" value="UniProtKB-KW"/>
</dbReference>
<evidence type="ECO:0000313" key="1">
    <source>
        <dbReference type="EMBL" id="RZD18147.1"/>
    </source>
</evidence>
<dbReference type="SUPFAM" id="SSF81301">
    <property type="entry name" value="Nucleotidyltransferase"/>
    <property type="match status" value="1"/>
</dbReference>
<keyword evidence="1" id="KW-0808">Transferase</keyword>
<sequence>MRLDKKTIEIIKNLALSYFGINTKIYIFGSRVNDIEKGGDIDIYIETYLDINSTELFNLESKYWTILQKTLGERKIDIIVNDIKLNKNNYIYEVAKKTGVMI</sequence>
<comment type="caution">
    <text evidence="1">The sequence shown here is derived from an EMBL/GenBank/DDBJ whole genome shotgun (WGS) entry which is preliminary data.</text>
</comment>
<dbReference type="InterPro" id="IPR043519">
    <property type="entry name" value="NT_sf"/>
</dbReference>
<gene>
    <name evidence="1" type="ORF">EVG15_07390</name>
</gene>
<dbReference type="AlphaFoldDB" id="A0A519BLJ1"/>
<dbReference type="Proteomes" id="UP000319296">
    <property type="component" value="Unassembled WGS sequence"/>
</dbReference>
<protein>
    <submittedName>
        <fullName evidence="1">Nucleotidyltransferase domain-containing protein</fullName>
    </submittedName>
</protein>
<name>A0A519BLJ1_9DELT</name>
<organism evidence="1 2">
    <name type="scientific">Candidatus Acididesulfobacter diazotrophicus</name>
    <dbReference type="NCBI Taxonomy" id="2597226"/>
    <lineage>
        <taxon>Bacteria</taxon>
        <taxon>Deltaproteobacteria</taxon>
        <taxon>Candidatus Acidulodesulfobacterales</taxon>
        <taxon>Candidatus Acididesulfobacter</taxon>
    </lineage>
</organism>
<proteinExistence type="predicted"/>
<dbReference type="Gene3D" id="3.30.460.10">
    <property type="entry name" value="Beta Polymerase, domain 2"/>
    <property type="match status" value="1"/>
</dbReference>